<gene>
    <name evidence="1" type="ORF">B5F24_13865</name>
</gene>
<organism evidence="1 2">
    <name type="scientific">Bacteroides clarus</name>
    <dbReference type="NCBI Taxonomy" id="626929"/>
    <lineage>
        <taxon>Bacteria</taxon>
        <taxon>Pseudomonadati</taxon>
        <taxon>Bacteroidota</taxon>
        <taxon>Bacteroidia</taxon>
        <taxon>Bacteroidales</taxon>
        <taxon>Bacteroidaceae</taxon>
        <taxon>Bacteroides</taxon>
    </lineage>
</organism>
<protein>
    <submittedName>
        <fullName evidence="1">Uncharacterized protein</fullName>
    </submittedName>
</protein>
<proteinExistence type="predicted"/>
<dbReference type="Proteomes" id="UP000196587">
    <property type="component" value="Unassembled WGS sequence"/>
</dbReference>
<evidence type="ECO:0000313" key="1">
    <source>
        <dbReference type="EMBL" id="OUP32672.1"/>
    </source>
</evidence>
<comment type="caution">
    <text evidence="1">The sequence shown here is derived from an EMBL/GenBank/DDBJ whole genome shotgun (WGS) entry which is preliminary data.</text>
</comment>
<evidence type="ECO:0000313" key="2">
    <source>
        <dbReference type="Proteomes" id="UP000196587"/>
    </source>
</evidence>
<dbReference type="RefSeq" id="WP_087413265.1">
    <property type="nucleotide sequence ID" value="NZ_CALIXP010000044.1"/>
</dbReference>
<dbReference type="PROSITE" id="PS51257">
    <property type="entry name" value="PROKAR_LIPOPROTEIN"/>
    <property type="match status" value="1"/>
</dbReference>
<dbReference type="EMBL" id="NFKE01000011">
    <property type="protein sequence ID" value="OUP32672.1"/>
    <property type="molecule type" value="Genomic_DNA"/>
</dbReference>
<accession>A0A1Y4JTY4</accession>
<sequence>MKNICSILLLLMAFCSCEPLVDNKSLGEIVSEDDLVLDVHNTTEGGNEIIMTNNTPGVGSYWNYITGVAAQKSVTVTLPFMGEQEITFTGFCKGGTVTTTRKVIIDKIDHPITQEWSLFAGNEISGKSWVWNLEDYNGIVYGTGGWLTEFAPSWDVCEPENLEDANCELVFDLNGGPNLSKKDANGNIIEKGTFAFDMSVIKQNPDHGTQWSIGQLTISGVSVLSGHAYYDETNIITTFEILELTENRMVLCWNPADAEAWSDATFWCFRKK</sequence>
<dbReference type="AlphaFoldDB" id="A0A1Y4JTY4"/>
<name>A0A1Y4JTY4_9BACE</name>
<reference evidence="2" key="1">
    <citation type="submission" date="2017-04" db="EMBL/GenBank/DDBJ databases">
        <title>Function of individual gut microbiota members based on whole genome sequencing of pure cultures obtained from chicken caecum.</title>
        <authorList>
            <person name="Medvecky M."/>
            <person name="Cejkova D."/>
            <person name="Polansky O."/>
            <person name="Karasova D."/>
            <person name="Kubasova T."/>
            <person name="Cizek A."/>
            <person name="Rychlik I."/>
        </authorList>
    </citation>
    <scope>NUCLEOTIDE SEQUENCE [LARGE SCALE GENOMIC DNA]</scope>
    <source>
        <strain evidence="2">An189</strain>
    </source>
</reference>